<dbReference type="Proteomes" id="UP000283095">
    <property type="component" value="Chromosome"/>
</dbReference>
<gene>
    <name evidence="1" type="ORF">BAOM_4217</name>
</gene>
<dbReference type="AlphaFoldDB" id="A0A3Q9RQL1"/>
<evidence type="ECO:0000313" key="1">
    <source>
        <dbReference type="EMBL" id="AZV44824.1"/>
    </source>
</evidence>
<organism evidence="1 2">
    <name type="scientific">Peribacillus asahii</name>
    <dbReference type="NCBI Taxonomy" id="228899"/>
    <lineage>
        <taxon>Bacteria</taxon>
        <taxon>Bacillati</taxon>
        <taxon>Bacillota</taxon>
        <taxon>Bacilli</taxon>
        <taxon>Bacillales</taxon>
        <taxon>Bacillaceae</taxon>
        <taxon>Peribacillus</taxon>
    </lineage>
</organism>
<accession>A0A3Q9RQL1</accession>
<proteinExistence type="predicted"/>
<dbReference type="EMBL" id="CP026095">
    <property type="protein sequence ID" value="AZV44824.1"/>
    <property type="molecule type" value="Genomic_DNA"/>
</dbReference>
<reference evidence="1 2" key="1">
    <citation type="submission" date="2018-01" db="EMBL/GenBank/DDBJ databases">
        <title>Bacillus asahii Genome sequencing and assembly.</title>
        <authorList>
            <person name="Jiang H."/>
            <person name="Feng Y."/>
            <person name="Zhao F."/>
            <person name="Lin X."/>
        </authorList>
    </citation>
    <scope>NUCLEOTIDE SEQUENCE [LARGE SCALE GENOMIC DNA]</scope>
    <source>
        <strain evidence="1 2">OM18</strain>
    </source>
</reference>
<evidence type="ECO:0000313" key="2">
    <source>
        <dbReference type="Proteomes" id="UP000283095"/>
    </source>
</evidence>
<sequence>MIGFESAAARFMTSACTFFGIIHYANGISGTTVAVFPK</sequence>
<dbReference type="KEGG" id="pasa:BAOM_4217"/>
<protein>
    <submittedName>
        <fullName evidence="1">Uncharacterized protein</fullName>
    </submittedName>
</protein>
<name>A0A3Q9RQL1_9BACI</name>